<name>A0A2Z5GAC6_9BACT</name>
<dbReference type="EMBL" id="CP030840">
    <property type="protein sequence ID" value="AXC15664.1"/>
    <property type="molecule type" value="Genomic_DNA"/>
</dbReference>
<dbReference type="SUPFAM" id="SSF46689">
    <property type="entry name" value="Homeodomain-like"/>
    <property type="match status" value="2"/>
</dbReference>
<keyword evidence="2" id="KW-0238">DNA-binding</keyword>
<dbReference type="InterPro" id="IPR002818">
    <property type="entry name" value="DJ-1/PfpI"/>
</dbReference>
<keyword evidence="3" id="KW-0804">Transcription</keyword>
<dbReference type="CDD" id="cd03137">
    <property type="entry name" value="GATase1_AraC_1"/>
    <property type="match status" value="1"/>
</dbReference>
<reference evidence="6 7" key="1">
    <citation type="journal article" date="2018" name="Front. Microbiol.">
        <title>Hydrolytic Capabilities as a Key to Environmental Success: Chitinolytic and Cellulolytic Acidobacteria From Acidic Sub-arctic Soils and Boreal Peatlands.</title>
        <authorList>
            <person name="Belova S.E."/>
            <person name="Ravin N.V."/>
            <person name="Pankratov T.A."/>
            <person name="Rakitin A.L."/>
            <person name="Ivanova A.A."/>
            <person name="Beletsky A.V."/>
            <person name="Mardanov A.V."/>
            <person name="Sinninghe Damste J.S."/>
            <person name="Dedysh S.N."/>
        </authorList>
    </citation>
    <scope>NUCLEOTIDE SEQUENCE [LARGE SCALE GENOMIC DNA]</scope>
    <source>
        <strain evidence="6 7">SBC82</strain>
    </source>
</reference>
<evidence type="ECO:0000256" key="3">
    <source>
        <dbReference type="ARBA" id="ARBA00023163"/>
    </source>
</evidence>
<feature type="domain" description="HTH araC/xylS-type" evidence="5">
    <location>
        <begin position="249"/>
        <end position="347"/>
    </location>
</feature>
<dbReference type="PANTHER" id="PTHR43130:SF3">
    <property type="entry name" value="HTH-TYPE TRANSCRIPTIONAL REGULATOR RV1931C"/>
    <property type="match status" value="1"/>
</dbReference>
<keyword evidence="7" id="KW-1185">Reference proteome</keyword>
<dbReference type="SUPFAM" id="SSF52317">
    <property type="entry name" value="Class I glutamine amidotransferase-like"/>
    <property type="match status" value="1"/>
</dbReference>
<dbReference type="AlphaFoldDB" id="A0A2Z5GAC6"/>
<evidence type="ECO:0000256" key="1">
    <source>
        <dbReference type="ARBA" id="ARBA00023015"/>
    </source>
</evidence>
<dbReference type="GO" id="GO:0003700">
    <property type="term" value="F:DNA-binding transcription factor activity"/>
    <property type="evidence" value="ECO:0007669"/>
    <property type="project" value="InterPro"/>
</dbReference>
<dbReference type="Gene3D" id="1.10.10.60">
    <property type="entry name" value="Homeodomain-like"/>
    <property type="match status" value="1"/>
</dbReference>
<gene>
    <name evidence="6" type="ORF">ACPOL_6434</name>
</gene>
<sequence>MITGRRGSYDGPRTRAKPPQSSDPAGLKRKPIRVIFLALPSSSPINVFGPAEVFEVVNADLSELLYDVRIISLEPRGIAPKTYEQFVDEFELPELVPNADTILFAGGHSGPMAFPEHRMKELVEWARLHCAAARRVAGVGSGSLLLAEAGLLRQKKATTHWTYLEHMATRYPEVQVLSDRIYVKDGFCYTAAGGTSAIDLALALVEEDLGTNAAAEAAKHLLLFLRRSSTQPQLSTTLLAQKSSVGSIGNLLVWMADNLDKDLSVSSLARRMAMSPRNFARYFVREVGRTPARHVSELRLEAARRNLADENLSLGDVARVSGFGSVEVFRRLFTKSFGASPGRYRLHLQVGTSLPITQGDDEPLNSERTDVLSLPAYTAQLNTSGSNERTMNSESQTPRSKSVPDDGE</sequence>
<accession>A0A2Z5GAC6</accession>
<dbReference type="Pfam" id="PF01965">
    <property type="entry name" value="DJ-1_PfpI"/>
    <property type="match status" value="1"/>
</dbReference>
<dbReference type="InterPro" id="IPR009057">
    <property type="entry name" value="Homeodomain-like_sf"/>
</dbReference>
<dbReference type="Proteomes" id="UP000253606">
    <property type="component" value="Chromosome"/>
</dbReference>
<dbReference type="PANTHER" id="PTHR43130">
    <property type="entry name" value="ARAC-FAMILY TRANSCRIPTIONAL REGULATOR"/>
    <property type="match status" value="1"/>
</dbReference>
<dbReference type="InterPro" id="IPR018062">
    <property type="entry name" value="HTH_AraC-typ_CS"/>
</dbReference>
<keyword evidence="1" id="KW-0805">Transcription regulation</keyword>
<evidence type="ECO:0000256" key="2">
    <source>
        <dbReference type="ARBA" id="ARBA00023125"/>
    </source>
</evidence>
<evidence type="ECO:0000256" key="4">
    <source>
        <dbReference type="SAM" id="MobiDB-lite"/>
    </source>
</evidence>
<dbReference type="InterPro" id="IPR018060">
    <property type="entry name" value="HTH_AraC"/>
</dbReference>
<dbReference type="SMART" id="SM00342">
    <property type="entry name" value="HTH_ARAC"/>
    <property type="match status" value="1"/>
</dbReference>
<organism evidence="6 7">
    <name type="scientific">Acidisarcina polymorpha</name>
    <dbReference type="NCBI Taxonomy" id="2211140"/>
    <lineage>
        <taxon>Bacteria</taxon>
        <taxon>Pseudomonadati</taxon>
        <taxon>Acidobacteriota</taxon>
        <taxon>Terriglobia</taxon>
        <taxon>Terriglobales</taxon>
        <taxon>Acidobacteriaceae</taxon>
        <taxon>Acidisarcina</taxon>
    </lineage>
</organism>
<dbReference type="GO" id="GO:0043565">
    <property type="term" value="F:sequence-specific DNA binding"/>
    <property type="evidence" value="ECO:0007669"/>
    <property type="project" value="InterPro"/>
</dbReference>
<dbReference type="PROSITE" id="PS00041">
    <property type="entry name" value="HTH_ARAC_FAMILY_1"/>
    <property type="match status" value="1"/>
</dbReference>
<feature type="region of interest" description="Disordered" evidence="4">
    <location>
        <begin position="381"/>
        <end position="408"/>
    </location>
</feature>
<protein>
    <submittedName>
        <fullName evidence="6">Transcriptional regulator, AraC family</fullName>
    </submittedName>
</protein>
<evidence type="ECO:0000313" key="6">
    <source>
        <dbReference type="EMBL" id="AXC15664.1"/>
    </source>
</evidence>
<dbReference type="Gene3D" id="3.40.50.880">
    <property type="match status" value="1"/>
</dbReference>
<feature type="region of interest" description="Disordered" evidence="4">
    <location>
        <begin position="1"/>
        <end position="26"/>
    </location>
</feature>
<dbReference type="InterPro" id="IPR029062">
    <property type="entry name" value="Class_I_gatase-like"/>
</dbReference>
<feature type="compositionally biased region" description="Polar residues" evidence="4">
    <location>
        <begin position="381"/>
        <end position="400"/>
    </location>
</feature>
<proteinExistence type="predicted"/>
<evidence type="ECO:0000313" key="7">
    <source>
        <dbReference type="Proteomes" id="UP000253606"/>
    </source>
</evidence>
<dbReference type="KEGG" id="abas:ACPOL_6434"/>
<dbReference type="InterPro" id="IPR052158">
    <property type="entry name" value="INH-QAR"/>
</dbReference>
<evidence type="ECO:0000259" key="5">
    <source>
        <dbReference type="PROSITE" id="PS01124"/>
    </source>
</evidence>
<dbReference type="Pfam" id="PF12833">
    <property type="entry name" value="HTH_18"/>
    <property type="match status" value="1"/>
</dbReference>
<dbReference type="PROSITE" id="PS01124">
    <property type="entry name" value="HTH_ARAC_FAMILY_2"/>
    <property type="match status" value="1"/>
</dbReference>